<evidence type="ECO:0000256" key="2">
    <source>
        <dbReference type="SAM" id="MobiDB-lite"/>
    </source>
</evidence>
<dbReference type="InterPro" id="IPR014752">
    <property type="entry name" value="Arrestin-like_C"/>
</dbReference>
<dbReference type="GO" id="GO:0005737">
    <property type="term" value="C:cytoplasm"/>
    <property type="evidence" value="ECO:0007669"/>
    <property type="project" value="TreeGrafter"/>
</dbReference>
<dbReference type="Proteomes" id="UP000678499">
    <property type="component" value="Unassembled WGS sequence"/>
</dbReference>
<dbReference type="Pfam" id="PF00339">
    <property type="entry name" value="Arrestin_N"/>
    <property type="match status" value="1"/>
</dbReference>
<dbReference type="SUPFAM" id="SSF81296">
    <property type="entry name" value="E set domains"/>
    <property type="match status" value="2"/>
</dbReference>
<dbReference type="Gene3D" id="2.60.40.640">
    <property type="match status" value="2"/>
</dbReference>
<feature type="compositionally biased region" description="Polar residues" evidence="2">
    <location>
        <begin position="490"/>
        <end position="504"/>
    </location>
</feature>
<evidence type="ECO:0000256" key="1">
    <source>
        <dbReference type="ARBA" id="ARBA00005298"/>
    </source>
</evidence>
<name>A0A7R9GF66_9CRUS</name>
<dbReference type="PANTHER" id="PTHR11188:SF176">
    <property type="entry name" value="ARRESTIN DOMAIN-CONTAINING PROTEIN 1"/>
    <property type="match status" value="1"/>
</dbReference>
<evidence type="ECO:0000313" key="5">
    <source>
        <dbReference type="Proteomes" id="UP000678499"/>
    </source>
</evidence>
<dbReference type="OrthoDB" id="2333384at2759"/>
<dbReference type="GO" id="GO:0015031">
    <property type="term" value="P:protein transport"/>
    <property type="evidence" value="ECO:0007669"/>
    <property type="project" value="TreeGrafter"/>
</dbReference>
<dbReference type="PANTHER" id="PTHR11188">
    <property type="entry name" value="ARRESTIN DOMAIN CONTAINING PROTEIN"/>
    <property type="match status" value="1"/>
</dbReference>
<gene>
    <name evidence="4" type="ORF">NMOB1V02_LOCUS7980</name>
</gene>
<dbReference type="EMBL" id="CAJPEX010002080">
    <property type="protein sequence ID" value="CAG0920472.1"/>
    <property type="molecule type" value="Genomic_DNA"/>
</dbReference>
<dbReference type="SMART" id="SM01017">
    <property type="entry name" value="Arrestin_C"/>
    <property type="match status" value="1"/>
</dbReference>
<proteinExistence type="inferred from homology"/>
<comment type="similarity">
    <text evidence="1">Belongs to the arrestin family.</text>
</comment>
<feature type="domain" description="Arrestin C-terminal-like" evidence="3">
    <location>
        <begin position="247"/>
        <end position="379"/>
    </location>
</feature>
<dbReference type="EMBL" id="OA884117">
    <property type="protein sequence ID" value="CAD7280320.1"/>
    <property type="molecule type" value="Genomic_DNA"/>
</dbReference>
<dbReference type="InterPro" id="IPR011022">
    <property type="entry name" value="Arrestin_C-like"/>
</dbReference>
<reference evidence="4" key="1">
    <citation type="submission" date="2020-11" db="EMBL/GenBank/DDBJ databases">
        <authorList>
            <person name="Tran Van P."/>
        </authorList>
    </citation>
    <scope>NUCLEOTIDE SEQUENCE</scope>
</reference>
<dbReference type="InterPro" id="IPR011021">
    <property type="entry name" value="Arrestin-like_N"/>
</dbReference>
<keyword evidence="5" id="KW-1185">Reference proteome</keyword>
<sequence length="521" mass="57870">MCSLLSGSIQADSFLLELRLTMLNSAFDRDIQYLAMFEIKVYRRCSDVFFEKGASSFFPLRLMVFVCHVHSGSRMVLLTLEVEGGLVVFAGSILQAKVIVDQPQTDEKELEITLTGQGETGWTEQESSYDAASKKHVTRSRHYKQVEEYLTVQKTLWSKATGSSLSSRQSFDFSINLPPDLPPSFKGTYGSISYSIAAKLKRPMLKFDKEARETLIIVPLCSMAHLRELMEPVKLQKDKQLEVLFWKKGHIHATVNLPRRVHVLGETIPITAEIHNQSSVVVKKTDAKLIQTVTFHCSGRKKEETSNVVRIKRGNVLPGTIFQWNNVSMVIPKSIPPSDFGPRCRLFQAQHKFQFTVVPTGLHFSLDLVTDVKLGSVWQHPPVVVPGQQVPVTPLGNQFPAMHFPVSPQGVPQGPFVGMPYMSPQPGPFPVQPGVQYSPVPPQMPGYPFPPAGPGMAPPYAMPDAPNFVASAPPSDGNLYPSVNFEAPPTYNQACGTSDANNFRPSPDDDELTKDFEKIKM</sequence>
<dbReference type="AlphaFoldDB" id="A0A7R9GF66"/>
<dbReference type="InterPro" id="IPR050357">
    <property type="entry name" value="Arrestin_domain-protein"/>
</dbReference>
<evidence type="ECO:0000259" key="3">
    <source>
        <dbReference type="SMART" id="SM01017"/>
    </source>
</evidence>
<feature type="region of interest" description="Disordered" evidence="2">
    <location>
        <begin position="480"/>
        <end position="521"/>
    </location>
</feature>
<dbReference type="InterPro" id="IPR014756">
    <property type="entry name" value="Ig_E-set"/>
</dbReference>
<organism evidence="4">
    <name type="scientific">Notodromas monacha</name>
    <dbReference type="NCBI Taxonomy" id="399045"/>
    <lineage>
        <taxon>Eukaryota</taxon>
        <taxon>Metazoa</taxon>
        <taxon>Ecdysozoa</taxon>
        <taxon>Arthropoda</taxon>
        <taxon>Crustacea</taxon>
        <taxon>Oligostraca</taxon>
        <taxon>Ostracoda</taxon>
        <taxon>Podocopa</taxon>
        <taxon>Podocopida</taxon>
        <taxon>Cypridocopina</taxon>
        <taxon>Cypridoidea</taxon>
        <taxon>Cyprididae</taxon>
        <taxon>Notodromas</taxon>
    </lineage>
</organism>
<accession>A0A7R9GF66</accession>
<evidence type="ECO:0000313" key="4">
    <source>
        <dbReference type="EMBL" id="CAD7280320.1"/>
    </source>
</evidence>
<protein>
    <recommendedName>
        <fullName evidence="3">Arrestin C-terminal-like domain-containing protein</fullName>
    </recommendedName>
</protein>
<dbReference type="Pfam" id="PF02752">
    <property type="entry name" value="Arrestin_C"/>
    <property type="match status" value="1"/>
</dbReference>